<feature type="region of interest" description="Disordered" evidence="1">
    <location>
        <begin position="1"/>
        <end position="27"/>
    </location>
</feature>
<dbReference type="PANTHER" id="PTHR34222:SF28">
    <property type="entry name" value="CCHC-TYPE DOMAIN-CONTAINING PROTEIN"/>
    <property type="match status" value="1"/>
</dbReference>
<proteinExistence type="predicted"/>
<dbReference type="AlphaFoldDB" id="A0AAQ3NW99"/>
<name>A0AAQ3NW99_VIGMU</name>
<dbReference type="EMBL" id="CP144698">
    <property type="protein sequence ID" value="WVZ16525.1"/>
    <property type="molecule type" value="Genomic_DNA"/>
</dbReference>
<reference evidence="2 3" key="1">
    <citation type="journal article" date="2023" name="Life. Sci Alliance">
        <title>Evolutionary insights into 3D genome organization and epigenetic landscape of Vigna mungo.</title>
        <authorList>
            <person name="Junaid A."/>
            <person name="Singh B."/>
            <person name="Bhatia S."/>
        </authorList>
    </citation>
    <scope>NUCLEOTIDE SEQUENCE [LARGE SCALE GENOMIC DNA]</scope>
    <source>
        <strain evidence="2">Urdbean</strain>
    </source>
</reference>
<protein>
    <submittedName>
        <fullName evidence="2">Uncharacterized protein</fullName>
    </submittedName>
</protein>
<gene>
    <name evidence="2" type="ORF">V8G54_009507</name>
</gene>
<sequence length="133" mass="15019">MKVSSPARRKWGFLDGTHQQPGDGTSEMEDWWTVQSMLVSWIMNTIEPTLCSIVTYAEIAKEIPRCSCGGCKCDIASKLEKRREEERVHQFLMGLGDASYGTVRSNVLIGDPLPSLNRVYAILVQEERVKNNQ</sequence>
<dbReference type="Proteomes" id="UP001374535">
    <property type="component" value="Chromosome 3"/>
</dbReference>
<keyword evidence="3" id="KW-1185">Reference proteome</keyword>
<organism evidence="2 3">
    <name type="scientific">Vigna mungo</name>
    <name type="common">Black gram</name>
    <name type="synonym">Phaseolus mungo</name>
    <dbReference type="NCBI Taxonomy" id="3915"/>
    <lineage>
        <taxon>Eukaryota</taxon>
        <taxon>Viridiplantae</taxon>
        <taxon>Streptophyta</taxon>
        <taxon>Embryophyta</taxon>
        <taxon>Tracheophyta</taxon>
        <taxon>Spermatophyta</taxon>
        <taxon>Magnoliopsida</taxon>
        <taxon>eudicotyledons</taxon>
        <taxon>Gunneridae</taxon>
        <taxon>Pentapetalae</taxon>
        <taxon>rosids</taxon>
        <taxon>fabids</taxon>
        <taxon>Fabales</taxon>
        <taxon>Fabaceae</taxon>
        <taxon>Papilionoideae</taxon>
        <taxon>50 kb inversion clade</taxon>
        <taxon>NPAAA clade</taxon>
        <taxon>indigoferoid/millettioid clade</taxon>
        <taxon>Phaseoleae</taxon>
        <taxon>Vigna</taxon>
    </lineage>
</organism>
<evidence type="ECO:0000256" key="1">
    <source>
        <dbReference type="SAM" id="MobiDB-lite"/>
    </source>
</evidence>
<accession>A0AAQ3NW99</accession>
<evidence type="ECO:0000313" key="2">
    <source>
        <dbReference type="EMBL" id="WVZ16525.1"/>
    </source>
</evidence>
<dbReference type="PANTHER" id="PTHR34222">
    <property type="entry name" value="GAG_PRE-INTEGRS DOMAIN-CONTAINING PROTEIN"/>
    <property type="match status" value="1"/>
</dbReference>
<evidence type="ECO:0000313" key="3">
    <source>
        <dbReference type="Proteomes" id="UP001374535"/>
    </source>
</evidence>